<name>A0A1M6GXW3_9FLAO</name>
<evidence type="ECO:0000313" key="2">
    <source>
        <dbReference type="Proteomes" id="UP000184396"/>
    </source>
</evidence>
<dbReference type="Proteomes" id="UP000184396">
    <property type="component" value="Unassembled WGS sequence"/>
</dbReference>
<evidence type="ECO:0000313" key="1">
    <source>
        <dbReference type="EMBL" id="SHJ14740.1"/>
    </source>
</evidence>
<dbReference type="OrthoDB" id="127805at2"/>
<dbReference type="RefSeq" id="WP_019388561.1">
    <property type="nucleotide sequence ID" value="NZ_ALIH01000015.1"/>
</dbReference>
<sequence length="313" mass="36163">MKNKPLHITNGSSLTNFLNELNVEGEKLTWQEMLCEGPTTRKVVSELFINERIKFFSEFYDIDLDLDQINAEIDKLNNPENYSEIILWFEYDLFCHLNMVAVISLLQQRKIDLPIYLVCSGRIEGSKSLKGLPELTPEQLMDHYNNKVLLNKEDIEMATTVWGIYCGIDHNLLKPFIVKSSSFKYLSNCLKAHLKRFPDSITGLNILETNILKIINEQNITSKNHLLGYALNYQGYYGYGDIQFERIIEYLSIFYTVSEHKIELNRKGHEALLGQKNFAANINDRMIFGGVEKNSFQFNIAENKLVKSILNAN</sequence>
<organism evidence="1 2">
    <name type="scientific">Algibacter luteus</name>
    <dbReference type="NCBI Taxonomy" id="1178825"/>
    <lineage>
        <taxon>Bacteria</taxon>
        <taxon>Pseudomonadati</taxon>
        <taxon>Bacteroidota</taxon>
        <taxon>Flavobacteriia</taxon>
        <taxon>Flavobacteriales</taxon>
        <taxon>Flavobacteriaceae</taxon>
        <taxon>Algibacter</taxon>
    </lineage>
</organism>
<keyword evidence="2" id="KW-1185">Reference proteome</keyword>
<evidence type="ECO:0008006" key="3">
    <source>
        <dbReference type="Google" id="ProtNLM"/>
    </source>
</evidence>
<proteinExistence type="predicted"/>
<accession>A0A1M6GXW3</accession>
<dbReference type="AlphaFoldDB" id="A0A1M6GXW3"/>
<gene>
    <name evidence="1" type="ORF">SAMN05216261_2944</name>
</gene>
<dbReference type="eggNOG" id="ENOG502Z84S">
    <property type="taxonomic scope" value="Bacteria"/>
</dbReference>
<protein>
    <recommendedName>
        <fullName evidence="3">DUF1835 domain-containing protein</fullName>
    </recommendedName>
</protein>
<reference evidence="1 2" key="1">
    <citation type="submission" date="2016-11" db="EMBL/GenBank/DDBJ databases">
        <authorList>
            <person name="Jaros S."/>
            <person name="Januszkiewicz K."/>
            <person name="Wedrychowicz H."/>
        </authorList>
    </citation>
    <scope>NUCLEOTIDE SEQUENCE [LARGE SCALE GENOMIC DNA]</scope>
    <source>
        <strain evidence="1 2">CGMCC 1.12213</strain>
    </source>
</reference>
<dbReference type="STRING" id="1178825.SAMN05216261_2944"/>
<dbReference type="EMBL" id="FQYK01000010">
    <property type="protein sequence ID" value="SHJ14740.1"/>
    <property type="molecule type" value="Genomic_DNA"/>
</dbReference>